<dbReference type="GeneID" id="36396407"/>
<reference evidence="5" key="1">
    <citation type="submission" date="2014-09" db="EMBL/GenBank/DDBJ databases">
        <authorList>
            <person name="Sharma Rahul"/>
            <person name="Thines Marco"/>
        </authorList>
    </citation>
    <scope>NUCLEOTIDE SEQUENCE [LARGE SCALE GENOMIC DNA]</scope>
</reference>
<dbReference type="GO" id="GO:0016740">
    <property type="term" value="F:transferase activity"/>
    <property type="evidence" value="ECO:0007669"/>
    <property type="project" value="UniProtKB-KW"/>
</dbReference>
<dbReference type="Proteomes" id="UP000054928">
    <property type="component" value="Unassembled WGS sequence"/>
</dbReference>
<dbReference type="InterPro" id="IPR050128">
    <property type="entry name" value="Sulfate_adenylyltrnsfr_sub2"/>
</dbReference>
<dbReference type="InterPro" id="IPR014729">
    <property type="entry name" value="Rossmann-like_a/b/a_fold"/>
</dbReference>
<proteinExistence type="predicted"/>
<dbReference type="RefSeq" id="XP_024572615.1">
    <property type="nucleotide sequence ID" value="XM_024718679.1"/>
</dbReference>
<dbReference type="GO" id="GO:0016887">
    <property type="term" value="F:ATP hydrolysis activity"/>
    <property type="evidence" value="ECO:0007669"/>
    <property type="project" value="InterPro"/>
</dbReference>
<protein>
    <submittedName>
        <fullName evidence="4">Sulphur transferase DndC, putative</fullName>
    </submittedName>
</protein>
<dbReference type="Gene3D" id="3.40.50.300">
    <property type="entry name" value="P-loop containing nucleotide triphosphate hydrolases"/>
    <property type="match status" value="2"/>
</dbReference>
<dbReference type="NCBIfam" id="NF005316">
    <property type="entry name" value="PRK06850.1"/>
    <property type="match status" value="1"/>
</dbReference>
<evidence type="ECO:0000313" key="5">
    <source>
        <dbReference type="Proteomes" id="UP000054928"/>
    </source>
</evidence>
<evidence type="ECO:0000259" key="3">
    <source>
        <dbReference type="Pfam" id="PF13476"/>
    </source>
</evidence>
<feature type="domain" description="Phosphoadenosine phosphosulphate reductase" evidence="2">
    <location>
        <begin position="368"/>
        <end position="547"/>
    </location>
</feature>
<feature type="coiled-coil region" evidence="1">
    <location>
        <begin position="1039"/>
        <end position="1066"/>
    </location>
</feature>
<evidence type="ECO:0000313" key="4">
    <source>
        <dbReference type="EMBL" id="CEG36246.1"/>
    </source>
</evidence>
<name>A0A0P1A7V6_PLAHL</name>
<dbReference type="InterPro" id="IPR017642">
    <property type="entry name" value="DNA_S_mod_DndB"/>
</dbReference>
<dbReference type="OrthoDB" id="10682500at2759"/>
<dbReference type="InterPro" id="IPR002500">
    <property type="entry name" value="PAPS_reduct_dom"/>
</dbReference>
<dbReference type="Pfam" id="PF14072">
    <property type="entry name" value="DndB"/>
    <property type="match status" value="1"/>
</dbReference>
<dbReference type="PANTHER" id="PTHR43196">
    <property type="entry name" value="SULFATE ADENYLYLTRANSFERASE SUBUNIT 2"/>
    <property type="match status" value="1"/>
</dbReference>
<dbReference type="InterPro" id="IPR038729">
    <property type="entry name" value="Rad50/SbcC_AAA"/>
</dbReference>
<dbReference type="SUPFAM" id="SSF52402">
    <property type="entry name" value="Adenine nucleotide alpha hydrolases-like"/>
    <property type="match status" value="1"/>
</dbReference>
<dbReference type="CDD" id="cd16412">
    <property type="entry name" value="dndB"/>
    <property type="match status" value="1"/>
</dbReference>
<organism evidence="4 5">
    <name type="scientific">Plasmopara halstedii</name>
    <name type="common">Downy mildew of sunflower</name>
    <dbReference type="NCBI Taxonomy" id="4781"/>
    <lineage>
        <taxon>Eukaryota</taxon>
        <taxon>Sar</taxon>
        <taxon>Stramenopiles</taxon>
        <taxon>Oomycota</taxon>
        <taxon>Peronosporomycetes</taxon>
        <taxon>Peronosporales</taxon>
        <taxon>Peronosporaceae</taxon>
        <taxon>Plasmopara</taxon>
    </lineage>
</organism>
<feature type="coiled-coil region" evidence="1">
    <location>
        <begin position="1236"/>
        <end position="1300"/>
    </location>
</feature>
<dbReference type="InterPro" id="IPR017598">
    <property type="entry name" value="SulphurTrfase_DndC"/>
</dbReference>
<feature type="domain" description="Rad50/SbcC-type AAA" evidence="3">
    <location>
        <begin position="870"/>
        <end position="1092"/>
    </location>
</feature>
<dbReference type="GO" id="GO:0006302">
    <property type="term" value="P:double-strand break repair"/>
    <property type="evidence" value="ECO:0007669"/>
    <property type="project" value="InterPro"/>
</dbReference>
<keyword evidence="4" id="KW-0808">Transferase</keyword>
<accession>A0A0P1A7V6</accession>
<evidence type="ECO:0000259" key="2">
    <source>
        <dbReference type="Pfam" id="PF01507"/>
    </source>
</evidence>
<dbReference type="NCBIfam" id="TIGR03187">
    <property type="entry name" value="DGQHR"/>
    <property type="match status" value="1"/>
</dbReference>
<evidence type="ECO:0000256" key="1">
    <source>
        <dbReference type="SAM" id="Coils"/>
    </source>
</evidence>
<sequence length="1502" mass="171453">MRIIPKIFSFDETDVPPELRAQRILNKSRIPEMVRYLLENPKDYVFSALTASIAVDVQFDEFENSNNLGTLRVPMDAQILINDGQHRRKAIEDALSERPELGQDNIPVLFFVDEGLRRSQQMFADLNKYAIRPSPSLSALYDHRDVSSNLARYLAMSIEPFIGLTELEKSSISLLSNKLFTLSSIKQATRALLGKDPKVGSIEDNTHIATLYWQAIFKVMPDWQLAARKEVSPAQLRQDYVHAHGIGLQALGLLGRSLLTEEPEHWQEKLTKLKTFDWRKSNPEMIKRAMQHGKLSKTGTAIQLTCNALKIALSLPLSPEEKELEAQMAYDLADYEDFINEEQFAGRTLADFVSEVQRVYCADKRPWVIGYSGGKDSSAVITLVYLALMGLPPEMRTKDVFVVSSDTLVETPVVVDLIKKTMLQIEAGAKRDGLPITQHAVTPKTNETFWVNLLGKGYPAPTRSFRWCTERMKINPVSDFIKDKVSQFEEVIVVLGSRSSESASRAQVIAKHKIDGSRLARHTTLSNAFIYTPIDTWDVEDVWKLLRGAFRYAPDDIDEWESPWGGNNRPLWTLYMDSSAQGECPLVIDDSTPSCGNSRFGCWTCTVVTKDKAMESLIQNGEEWMSPLLKYRDLLAFTTDPVNKDTYRNYKRRTGKVSYQYAKDGEELTAERKHVPGPYWLKYRQEWLKDLLTIERDMNAQGHTITLITEPELHAIRQQWLKDPNEPDWYDTLPGIYREVYGKDLDWVIDDQSRFDASDAELLEQIAQGFDVVPEMVMKLIELEVSMEGLSRRQGIFDKLGTILKQDWGSLEEIKQQQEALQKRNERDVHQEEVASIEAELQMLQRRITEVSEPILLTSEEKERNDDNPRPIVLFGGLNGAGKTSILSAIRLALYGRLAFGSTTQQQEYVEELSALVHNGSTLGEQPDEASVELIFTYNKGGQEAEFTVTRTWQKGKRDKLSLQQDGKLIEGLGYDQCQGFLNELIPHGIADLFFFDGEKIAELAEDESGNILRTAVRRLLGLDLIEKLRNDLTIFVKRQQSGQLAESQQQKLLELEKQIKEFAFKTEQLLEKADFAKLRIDLISKEIVQNETLLNAQGGAFAQTKTQEKQKVETLLKEKDRLEKALRHECDSSLPYALAPKTLGRLLEQISAETQIKQANSFEKELNQFLTQLKSDISFRSGSTGKIAAEAIEDNLKTYLADKPKGELLFDISEREAGMIQQAIEKDSKKAWQRFDLYRNQLAEVEEQLEQAAANIARAPEDDQLMDIFERLRDLDRQREAKRQEYRSLLEEAKNTKQQQLDCARQVQKAHDAARNQHSFNSAFNNAQETISLLDRYSELLTQARVKTLSANFEVAYRKLARKEDLQLNAHINPQTFDVELVDENNRVINRKLLSAGEKQIYAIAILEALAKTSGRDLPVIIDTPLGRLDSQHRDKLINHYFPYASHQVVLLSTDTEVDERYFVDQLRDDISHAYEIVFNARTKSSALKPGYFWELTKEMI</sequence>
<dbReference type="NCBIfam" id="TIGR03185">
    <property type="entry name" value="DNA_S_dndD"/>
    <property type="match status" value="1"/>
</dbReference>
<dbReference type="CDD" id="cd23947">
    <property type="entry name" value="PAPS_reductase-like_YbdN"/>
    <property type="match status" value="1"/>
</dbReference>
<dbReference type="NCBIfam" id="TIGR03183">
    <property type="entry name" value="DNA_S_dndC"/>
    <property type="match status" value="1"/>
</dbReference>
<keyword evidence="5" id="KW-1185">Reference proteome</keyword>
<dbReference type="EMBL" id="CCYD01000142">
    <property type="protein sequence ID" value="CEG36246.1"/>
    <property type="molecule type" value="Genomic_DNA"/>
</dbReference>
<dbReference type="NCBIfam" id="TIGR03233">
    <property type="entry name" value="DNA_S_dndB"/>
    <property type="match status" value="1"/>
</dbReference>
<feature type="coiled-coil region" evidence="1">
    <location>
        <begin position="811"/>
        <end position="847"/>
    </location>
</feature>
<dbReference type="InterPro" id="IPR017599">
    <property type="entry name" value="DNA_S_DndD"/>
</dbReference>
<dbReference type="PANTHER" id="PTHR43196:SF2">
    <property type="entry name" value="PHOSPHOADENOSINE PHOSPHOSULFATE REDUCTASE"/>
    <property type="match status" value="1"/>
</dbReference>
<dbReference type="InterPro" id="IPR027417">
    <property type="entry name" value="P-loop_NTPase"/>
</dbReference>
<dbReference type="Pfam" id="PF13476">
    <property type="entry name" value="AAA_23"/>
    <property type="match status" value="1"/>
</dbReference>
<dbReference type="Gene3D" id="3.40.50.620">
    <property type="entry name" value="HUPs"/>
    <property type="match status" value="1"/>
</dbReference>
<dbReference type="SUPFAM" id="SSF52540">
    <property type="entry name" value="P-loop containing nucleoside triphosphate hydrolases"/>
    <property type="match status" value="1"/>
</dbReference>
<keyword evidence="1" id="KW-0175">Coiled coil</keyword>
<dbReference type="Pfam" id="PF01507">
    <property type="entry name" value="PAPS_reduct"/>
    <property type="match status" value="1"/>
</dbReference>
<dbReference type="InterPro" id="IPR017601">
    <property type="entry name" value="DGQHR-contain_dom"/>
</dbReference>